<dbReference type="Proteomes" id="UP000078437">
    <property type="component" value="Chromosome"/>
</dbReference>
<dbReference type="KEGG" id="agy:ATC03_04400"/>
<feature type="transmembrane region" description="Helical" evidence="1">
    <location>
        <begin position="83"/>
        <end position="101"/>
    </location>
</feature>
<dbReference type="STRING" id="453304.ATC03_04400"/>
<reference evidence="2 3" key="1">
    <citation type="journal article" date="2016" name="Int. J. Syst. Evol. Microbiol.">
        <title>Agromyces aureus sp. nov., isolated from the rhizosphere of Salix caprea L. grown in a heavy-metal-contaminated soil.</title>
        <authorList>
            <person name="Corretto E."/>
            <person name="Antonielli L."/>
            <person name="Sessitsch A."/>
            <person name="Compant S."/>
            <person name="Gorfer M."/>
            <person name="Kuffner M."/>
            <person name="Brader G."/>
        </authorList>
    </citation>
    <scope>NUCLEOTIDE SEQUENCE [LARGE SCALE GENOMIC DNA]</scope>
    <source>
        <strain evidence="2 3">AR33</strain>
    </source>
</reference>
<protein>
    <submittedName>
        <fullName evidence="2">Uncharacterized protein</fullName>
    </submittedName>
</protein>
<dbReference type="AlphaFoldDB" id="A0A191WCU5"/>
<organism evidence="2 3">
    <name type="scientific">Agromyces aureus</name>
    <dbReference type="NCBI Taxonomy" id="453304"/>
    <lineage>
        <taxon>Bacteria</taxon>
        <taxon>Bacillati</taxon>
        <taxon>Actinomycetota</taxon>
        <taxon>Actinomycetes</taxon>
        <taxon>Micrococcales</taxon>
        <taxon>Microbacteriaceae</taxon>
        <taxon>Agromyces</taxon>
    </lineage>
</organism>
<dbReference type="RefSeq" id="WP_067873604.1">
    <property type="nucleotide sequence ID" value="NZ_CP013979.1"/>
</dbReference>
<proteinExistence type="predicted"/>
<feature type="transmembrane region" description="Helical" evidence="1">
    <location>
        <begin position="28"/>
        <end position="46"/>
    </location>
</feature>
<keyword evidence="1" id="KW-0472">Membrane</keyword>
<evidence type="ECO:0000313" key="2">
    <source>
        <dbReference type="EMBL" id="ANJ26086.1"/>
    </source>
</evidence>
<evidence type="ECO:0000313" key="3">
    <source>
        <dbReference type="Proteomes" id="UP000078437"/>
    </source>
</evidence>
<feature type="transmembrane region" description="Helical" evidence="1">
    <location>
        <begin position="113"/>
        <end position="139"/>
    </location>
</feature>
<dbReference type="EMBL" id="CP013979">
    <property type="protein sequence ID" value="ANJ26086.1"/>
    <property type="molecule type" value="Genomic_DNA"/>
</dbReference>
<gene>
    <name evidence="2" type="ORF">ATC03_04400</name>
</gene>
<sequence>MPETLERPPADAVSTLPGAPVIRRIRRLLYAAGATAILYGVLGTAGKGGCPGGVSGDGGFVDANGAATDVVPMCVNLTLRPSPIVYAVIVVIVLIAISRVLRSADSEVAAFRTLDRAAIVIVAVTLAWAALALVSFLSIDVSAWDGVRPFPYPDFTFGSIDIDVTPMQTGTE</sequence>
<name>A0A191WCU5_9MICO</name>
<keyword evidence="3" id="KW-1185">Reference proteome</keyword>
<dbReference type="OrthoDB" id="4979412at2"/>
<reference evidence="3" key="2">
    <citation type="submission" date="2016-01" db="EMBL/GenBank/DDBJ databases">
        <title>Complete genome sequence of Agromyces aureus AR33T and comparison with related organisms.</title>
        <authorList>
            <person name="Corretto E."/>
            <person name="Antonielli L."/>
            <person name="Sessitsch A."/>
            <person name="Brader G."/>
        </authorList>
    </citation>
    <scope>NUCLEOTIDE SEQUENCE [LARGE SCALE GENOMIC DNA]</scope>
    <source>
        <strain evidence="3">AR33</strain>
    </source>
</reference>
<keyword evidence="1" id="KW-0812">Transmembrane</keyword>
<keyword evidence="1" id="KW-1133">Transmembrane helix</keyword>
<accession>A0A191WCU5</accession>
<evidence type="ECO:0000256" key="1">
    <source>
        <dbReference type="SAM" id="Phobius"/>
    </source>
</evidence>